<organism evidence="6 7">
    <name type="scientific">Croceitalea rosinachiae</name>
    <dbReference type="NCBI Taxonomy" id="3075596"/>
    <lineage>
        <taxon>Bacteria</taxon>
        <taxon>Pseudomonadati</taxon>
        <taxon>Bacteroidota</taxon>
        <taxon>Flavobacteriia</taxon>
        <taxon>Flavobacteriales</taxon>
        <taxon>Flavobacteriaceae</taxon>
        <taxon>Croceitalea</taxon>
    </lineage>
</organism>
<dbReference type="InterPro" id="IPR038765">
    <property type="entry name" value="Papain-like_cys_pep_sf"/>
</dbReference>
<feature type="domain" description="NlpC/P60" evidence="5">
    <location>
        <begin position="281"/>
        <end position="416"/>
    </location>
</feature>
<dbReference type="Pfam" id="PF00877">
    <property type="entry name" value="NLPC_P60"/>
    <property type="match status" value="1"/>
</dbReference>
<evidence type="ECO:0000256" key="4">
    <source>
        <dbReference type="ARBA" id="ARBA00022807"/>
    </source>
</evidence>
<evidence type="ECO:0000256" key="3">
    <source>
        <dbReference type="ARBA" id="ARBA00022801"/>
    </source>
</evidence>
<dbReference type="PROSITE" id="PS51257">
    <property type="entry name" value="PROKAR_LIPOPROTEIN"/>
    <property type="match status" value="1"/>
</dbReference>
<sequence length="460" mass="52755">MRYILLLLIFCSLFFSCKNEERAESIQEIETFGSKDITYPQGEAQISDAVQRKFIENHFLPWELQSAEVLGILDSFPGKKLTYLENYLRDDEWYGENKKPHKKFLREEIVNNVDMVSFPNFLKKGIVIAHTNLRRLPTNRPGFDLYSKAGEGYPFDYFQETNLWANTPLQLLHLTNDKQWCYLISPYYKGWVAMHDLAIVSIDFIEKWQTSNYAMPLSDKLNLSNSASSLALNAKMGMVLPYEESKDTNKVFAYYAITDELQNAHFLKAEVDKSLLAFDDYEFNGVHLKQLVSQLQGRPYGWGGNLENRDCSSMIRDLFATYKIWLPRDSEDQIEVGNKFELAGSIEQKTDLIKNKGIPFQTILRKKGHNMLYVGNSPNEEPLIFHAIWGLKTSYSNEELANNLKSYPIEGIHQNQDGRLSGRYIIGEAVITSVLAGAGNNGVTIPLIEEIYAMANILER</sequence>
<dbReference type="Pfam" id="PF12913">
    <property type="entry name" value="SH3_6"/>
    <property type="match status" value="1"/>
</dbReference>
<dbReference type="RefSeq" id="WP_311351163.1">
    <property type="nucleotide sequence ID" value="NZ_JAVRHR010000002.1"/>
</dbReference>
<evidence type="ECO:0000259" key="5">
    <source>
        <dbReference type="PROSITE" id="PS51935"/>
    </source>
</evidence>
<proteinExistence type="inferred from homology"/>
<reference evidence="6 7" key="1">
    <citation type="submission" date="2023-09" db="EMBL/GenBank/DDBJ databases">
        <authorList>
            <person name="Rey-Velasco X."/>
        </authorList>
    </citation>
    <scope>NUCLEOTIDE SEQUENCE [LARGE SCALE GENOMIC DNA]</scope>
    <source>
        <strain evidence="6 7">F388</strain>
    </source>
</reference>
<dbReference type="InterPro" id="IPR000064">
    <property type="entry name" value="NLP_P60_dom"/>
</dbReference>
<protein>
    <submittedName>
        <fullName evidence="6">SH3 domain-containing protein</fullName>
    </submittedName>
</protein>
<comment type="similarity">
    <text evidence="1">Belongs to the peptidase C40 family.</text>
</comment>
<keyword evidence="7" id="KW-1185">Reference proteome</keyword>
<keyword evidence="2" id="KW-0645">Protease</keyword>
<dbReference type="EMBL" id="JAVRHR010000002">
    <property type="protein sequence ID" value="MDT0607450.1"/>
    <property type="molecule type" value="Genomic_DNA"/>
</dbReference>
<evidence type="ECO:0000256" key="1">
    <source>
        <dbReference type="ARBA" id="ARBA00007074"/>
    </source>
</evidence>
<evidence type="ECO:0000313" key="6">
    <source>
        <dbReference type="EMBL" id="MDT0607450.1"/>
    </source>
</evidence>
<comment type="caution">
    <text evidence="6">The sequence shown here is derived from an EMBL/GenBank/DDBJ whole genome shotgun (WGS) entry which is preliminary data.</text>
</comment>
<dbReference type="Proteomes" id="UP001255246">
    <property type="component" value="Unassembled WGS sequence"/>
</dbReference>
<keyword evidence="3" id="KW-0378">Hydrolase</keyword>
<name>A0ABU3AB96_9FLAO</name>
<dbReference type="PROSITE" id="PS51935">
    <property type="entry name" value="NLPC_P60"/>
    <property type="match status" value="1"/>
</dbReference>
<evidence type="ECO:0000256" key="2">
    <source>
        <dbReference type="ARBA" id="ARBA00022670"/>
    </source>
</evidence>
<dbReference type="InterPro" id="IPR039439">
    <property type="entry name" value="SH3b1_dom"/>
</dbReference>
<evidence type="ECO:0000313" key="7">
    <source>
        <dbReference type="Proteomes" id="UP001255246"/>
    </source>
</evidence>
<dbReference type="Gene3D" id="3.90.1720.10">
    <property type="entry name" value="endopeptidase domain like (from Nostoc punctiforme)"/>
    <property type="match status" value="1"/>
</dbReference>
<gene>
    <name evidence="6" type="ORF">RM706_10435</name>
</gene>
<dbReference type="SUPFAM" id="SSF54001">
    <property type="entry name" value="Cysteine proteinases"/>
    <property type="match status" value="1"/>
</dbReference>
<accession>A0ABU3AB96</accession>
<keyword evidence="4" id="KW-0788">Thiol protease</keyword>